<reference evidence="1" key="1">
    <citation type="submission" date="2022-06" db="EMBL/GenBank/DDBJ databases">
        <title>Genome public.</title>
        <authorList>
            <person name="Sun Q."/>
        </authorList>
    </citation>
    <scope>NUCLEOTIDE SEQUENCE</scope>
    <source>
        <strain evidence="1">CWNU-1</strain>
    </source>
</reference>
<sequence>MTSYPRQDGRPLPAWTAMCLEARQDLAEETPHRLQRLMYMSNAVDVPADAFAAHTAAAGRRLRKLLRDDPNAMAYFNGWTFAAAADTADPMRAAEAEYYLCDALIEYGAQVHDFPGHPVLDPSLYGLYEEEQPA</sequence>
<dbReference type="EMBL" id="JAMQAW010000029">
    <property type="protein sequence ID" value="MCM2391323.1"/>
    <property type="molecule type" value="Genomic_DNA"/>
</dbReference>
<dbReference type="RefSeq" id="WP_250921639.1">
    <property type="nucleotide sequence ID" value="NZ_JAMQAW010000029.1"/>
</dbReference>
<protein>
    <submittedName>
        <fullName evidence="1">Uncharacterized protein</fullName>
    </submittedName>
</protein>
<name>A0ABT0URY9_9ACTN</name>
<organism evidence="1 2">
    <name type="scientific">Streptomyces albipurpureus</name>
    <dbReference type="NCBI Taxonomy" id="2897419"/>
    <lineage>
        <taxon>Bacteria</taxon>
        <taxon>Bacillati</taxon>
        <taxon>Actinomycetota</taxon>
        <taxon>Actinomycetes</taxon>
        <taxon>Kitasatosporales</taxon>
        <taxon>Streptomycetaceae</taxon>
        <taxon>Streptomyces</taxon>
    </lineage>
</organism>
<comment type="caution">
    <text evidence="1">The sequence shown here is derived from an EMBL/GenBank/DDBJ whole genome shotgun (WGS) entry which is preliminary data.</text>
</comment>
<dbReference type="Proteomes" id="UP001431429">
    <property type="component" value="Unassembled WGS sequence"/>
</dbReference>
<proteinExistence type="predicted"/>
<keyword evidence="2" id="KW-1185">Reference proteome</keyword>
<evidence type="ECO:0000313" key="2">
    <source>
        <dbReference type="Proteomes" id="UP001431429"/>
    </source>
</evidence>
<evidence type="ECO:0000313" key="1">
    <source>
        <dbReference type="EMBL" id="MCM2391323.1"/>
    </source>
</evidence>
<gene>
    <name evidence="1" type="ORF">NBG84_24030</name>
</gene>
<accession>A0ABT0URY9</accession>